<reference evidence="1 2" key="1">
    <citation type="journal article" date="2012" name="J. Bacteriol.">
        <title>Genome Sequence of Oceanibaculum indicum Type Strain P24.</title>
        <authorList>
            <person name="Lai Q."/>
            <person name="Shao Z."/>
        </authorList>
    </citation>
    <scope>NUCLEOTIDE SEQUENCE [LARGE SCALE GENOMIC DNA]</scope>
    <source>
        <strain evidence="1 2">P24</strain>
    </source>
</reference>
<dbReference type="EMBL" id="AMRL01000050">
    <property type="protein sequence ID" value="EKE67286.1"/>
    <property type="molecule type" value="Genomic_DNA"/>
</dbReference>
<gene>
    <name evidence="1" type="ORF">P24_18691</name>
</gene>
<accession>K2IBL7</accession>
<evidence type="ECO:0000313" key="2">
    <source>
        <dbReference type="Proteomes" id="UP000006746"/>
    </source>
</evidence>
<sequence>MEIIYQGFDGLDLSVSSNIPHELATRLERAQEEARRTKEPALLDHRCVTLKVAETGARGGYAFRCETDGAIWFFKRPNPNDPWGVRVSLRSLTLALYGLDGARKILFDTLESLGIPVAAHGVSIGRVDYAIDFLAPGFVLEADHFVMHSRMRRKDHFEGVQGYGTSNGRQSLTIGTMPGKQIIVYDKRADVIAKNKREWWELWNAGRHAAGKPELDRHDRDGAQIWRVELRAGKHHLKEDWGIRSFVDLDARLGDLYGRMMQSIRYTVPRPDTHRDRWPVHPLWRMATEAMTGDLFEMVSHADPERVKQVAREAHADMLAAQDFGLSVSHAHMLGYGANDFLDYLDRRRDELTAAARENPAALEDRFAKAERRYVFI</sequence>
<name>K2IBL7_9PROT</name>
<dbReference type="AlphaFoldDB" id="K2IBL7"/>
<dbReference type="PATRIC" id="fig|1207063.3.peg.3738"/>
<evidence type="ECO:0008006" key="3">
    <source>
        <dbReference type="Google" id="ProtNLM"/>
    </source>
</evidence>
<dbReference type="RefSeq" id="WP_008946337.1">
    <property type="nucleotide sequence ID" value="NZ_AMRL01000050.1"/>
</dbReference>
<dbReference type="eggNOG" id="ENOG5032K0W">
    <property type="taxonomic scope" value="Bacteria"/>
</dbReference>
<comment type="caution">
    <text evidence="1">The sequence shown here is derived from an EMBL/GenBank/DDBJ whole genome shotgun (WGS) entry which is preliminary data.</text>
</comment>
<organism evidence="1 2">
    <name type="scientific">Oceanibaculum indicum P24</name>
    <dbReference type="NCBI Taxonomy" id="1207063"/>
    <lineage>
        <taxon>Bacteria</taxon>
        <taxon>Pseudomonadati</taxon>
        <taxon>Pseudomonadota</taxon>
        <taxon>Alphaproteobacteria</taxon>
        <taxon>Rhodospirillales</taxon>
        <taxon>Oceanibaculaceae</taxon>
        <taxon>Oceanibaculum</taxon>
    </lineage>
</organism>
<evidence type="ECO:0000313" key="1">
    <source>
        <dbReference type="EMBL" id="EKE67286.1"/>
    </source>
</evidence>
<protein>
    <recommendedName>
        <fullName evidence="3">Replication initiation factor</fullName>
    </recommendedName>
</protein>
<keyword evidence="2" id="KW-1185">Reference proteome</keyword>
<proteinExistence type="predicted"/>
<dbReference type="STRING" id="1207063.P24_18691"/>
<dbReference type="Proteomes" id="UP000006746">
    <property type="component" value="Unassembled WGS sequence"/>
</dbReference>